<evidence type="ECO:0000313" key="8">
    <source>
        <dbReference type="Proteomes" id="UP001139068"/>
    </source>
</evidence>
<keyword evidence="4 6" id="KW-1133">Transmembrane helix</keyword>
<comment type="caution">
    <text evidence="7">The sequence shown here is derived from an EMBL/GenBank/DDBJ whole genome shotgun (WGS) entry which is preliminary data.</text>
</comment>
<dbReference type="InterPro" id="IPR002549">
    <property type="entry name" value="AI-2E-like"/>
</dbReference>
<organism evidence="7 8">
    <name type="scientific">Candidatus Mycolicibacterium alkanivorans</name>
    <dbReference type="NCBI Taxonomy" id="2954114"/>
    <lineage>
        <taxon>Bacteria</taxon>
        <taxon>Bacillati</taxon>
        <taxon>Actinomycetota</taxon>
        <taxon>Actinomycetes</taxon>
        <taxon>Mycobacteriales</taxon>
        <taxon>Mycobacteriaceae</taxon>
        <taxon>Mycolicibacterium</taxon>
    </lineage>
</organism>
<dbReference type="Proteomes" id="UP001139068">
    <property type="component" value="Unassembled WGS sequence"/>
</dbReference>
<evidence type="ECO:0000256" key="6">
    <source>
        <dbReference type="SAM" id="Phobius"/>
    </source>
</evidence>
<sequence length="161" mass="17038">MASAGVAVTYGAVRVLGSMSGVLVLIGVAFFFALGLEPAASWLVNRKLPRWLAVTLVVLVTFTLVAGSVAAAIPPLAEQARQFVEQAPHYLQQAKDHSSVIGRLNDRFHLHQRITDTLNGSGGPAFAGLLKAGSAVFGALAQLGVVAVLTVYFIVVRQRHH</sequence>
<evidence type="ECO:0000256" key="1">
    <source>
        <dbReference type="ARBA" id="ARBA00004141"/>
    </source>
</evidence>
<accession>A0ABS9YTE1</accession>
<comment type="subcellular location">
    <subcellularLocation>
        <location evidence="1">Membrane</location>
        <topology evidence="1">Multi-pass membrane protein</topology>
    </subcellularLocation>
</comment>
<keyword evidence="8" id="KW-1185">Reference proteome</keyword>
<evidence type="ECO:0000256" key="5">
    <source>
        <dbReference type="ARBA" id="ARBA00023136"/>
    </source>
</evidence>
<gene>
    <name evidence="7" type="ORF">K9U37_03670</name>
</gene>
<evidence type="ECO:0000313" key="7">
    <source>
        <dbReference type="EMBL" id="MCI4674088.1"/>
    </source>
</evidence>
<feature type="transmembrane region" description="Helical" evidence="6">
    <location>
        <begin position="12"/>
        <end position="36"/>
    </location>
</feature>
<reference evidence="7" key="1">
    <citation type="journal article" date="2022" name="ISME J.">
        <title>Identification of active gaseous-alkane degraders at natural gas seeps.</title>
        <authorList>
            <person name="Farhan Ul Haque M."/>
            <person name="Hernandez M."/>
            <person name="Crombie A.T."/>
            <person name="Murrell J.C."/>
        </authorList>
    </citation>
    <scope>NUCLEOTIDE SEQUENCE</scope>
    <source>
        <strain evidence="7">ANDR5</strain>
    </source>
</reference>
<feature type="transmembrane region" description="Helical" evidence="6">
    <location>
        <begin position="48"/>
        <end position="73"/>
    </location>
</feature>
<proteinExistence type="inferred from homology"/>
<keyword evidence="3 6" id="KW-0812">Transmembrane</keyword>
<dbReference type="RefSeq" id="WP_243070564.1">
    <property type="nucleotide sequence ID" value="NZ_JAIVFL010000001.1"/>
</dbReference>
<protein>
    <submittedName>
        <fullName evidence="7">AI-2E family transporter</fullName>
    </submittedName>
</protein>
<feature type="transmembrane region" description="Helical" evidence="6">
    <location>
        <begin position="135"/>
        <end position="155"/>
    </location>
</feature>
<evidence type="ECO:0000256" key="4">
    <source>
        <dbReference type="ARBA" id="ARBA00022989"/>
    </source>
</evidence>
<dbReference type="Pfam" id="PF01594">
    <property type="entry name" value="AI-2E_transport"/>
    <property type="match status" value="1"/>
</dbReference>
<dbReference type="EMBL" id="JAIVFL010000001">
    <property type="protein sequence ID" value="MCI4674088.1"/>
    <property type="molecule type" value="Genomic_DNA"/>
</dbReference>
<evidence type="ECO:0000256" key="3">
    <source>
        <dbReference type="ARBA" id="ARBA00022692"/>
    </source>
</evidence>
<keyword evidence="5 6" id="KW-0472">Membrane</keyword>
<comment type="similarity">
    <text evidence="2">Belongs to the autoinducer-2 exporter (AI-2E) (TC 2.A.86) family.</text>
</comment>
<name>A0ABS9YTE1_9MYCO</name>
<evidence type="ECO:0000256" key="2">
    <source>
        <dbReference type="ARBA" id="ARBA00009773"/>
    </source>
</evidence>